<evidence type="ECO:0000313" key="5">
    <source>
        <dbReference type="Proteomes" id="UP000010880"/>
    </source>
</evidence>
<dbReference type="Pfam" id="PF00857">
    <property type="entry name" value="Isochorismatase"/>
    <property type="match status" value="1"/>
</dbReference>
<feature type="domain" description="Isochorismatase-like" evidence="3">
    <location>
        <begin position="5"/>
        <end position="144"/>
    </location>
</feature>
<protein>
    <submittedName>
        <fullName evidence="4">Nicotinamidase-like amidase</fullName>
    </submittedName>
</protein>
<keyword evidence="5" id="KW-1185">Reference proteome</keyword>
<sequence length="172" mass="19360">MGNQALMIVDVQNDTKENMPRMQEVIENLTKIVTEVRKEEIPIFYLCDWHTEADPEVKRVGPHCMADTSGAKIVSKVAPTKNDIVIKKREQNGFSNPKLAERLGELNITEVLLTGDLCVYPNAKSLLMNDIKVKVFRDAVASPYGRDKLIRELQVFDIPLLSTNDFLQTSSG</sequence>
<evidence type="ECO:0000259" key="3">
    <source>
        <dbReference type="Pfam" id="PF00857"/>
    </source>
</evidence>
<evidence type="ECO:0000256" key="1">
    <source>
        <dbReference type="ARBA" id="ARBA00006336"/>
    </source>
</evidence>
<dbReference type="SUPFAM" id="SSF52499">
    <property type="entry name" value="Isochorismatase-like hydrolases"/>
    <property type="match status" value="1"/>
</dbReference>
<dbReference type="eggNOG" id="COG1335">
    <property type="taxonomic scope" value="Bacteria"/>
</dbReference>
<comment type="similarity">
    <text evidence="1">Belongs to the isochorismatase family.</text>
</comment>
<dbReference type="InterPro" id="IPR000868">
    <property type="entry name" value="Isochorismatase-like_dom"/>
</dbReference>
<dbReference type="EMBL" id="CP003359">
    <property type="protein sequence ID" value="AGB40407.1"/>
    <property type="molecule type" value="Genomic_DNA"/>
</dbReference>
<gene>
    <name evidence="4" type="ordered locus">Halha_0412</name>
</gene>
<dbReference type="CDD" id="cd00431">
    <property type="entry name" value="cysteine_hydrolases"/>
    <property type="match status" value="1"/>
</dbReference>
<evidence type="ECO:0000256" key="2">
    <source>
        <dbReference type="ARBA" id="ARBA00022801"/>
    </source>
</evidence>
<dbReference type="GO" id="GO:0016787">
    <property type="term" value="F:hydrolase activity"/>
    <property type="evidence" value="ECO:0007669"/>
    <property type="project" value="UniProtKB-KW"/>
</dbReference>
<dbReference type="InterPro" id="IPR036380">
    <property type="entry name" value="Isochorismatase-like_sf"/>
</dbReference>
<dbReference type="Proteomes" id="UP000010880">
    <property type="component" value="Chromosome"/>
</dbReference>
<dbReference type="HOGENOM" id="CLU_068979_8_4_9"/>
<proteinExistence type="inferred from homology"/>
<dbReference type="AlphaFoldDB" id="L0K568"/>
<dbReference type="PANTHER" id="PTHR43540">
    <property type="entry name" value="PEROXYUREIDOACRYLATE/UREIDOACRYLATE AMIDOHYDROLASE-RELATED"/>
    <property type="match status" value="1"/>
</dbReference>
<dbReference type="RefSeq" id="WP_015326133.1">
    <property type="nucleotide sequence ID" value="NC_019978.1"/>
</dbReference>
<name>L0K568_HALHC</name>
<keyword evidence="2" id="KW-0378">Hydrolase</keyword>
<evidence type="ECO:0000313" key="4">
    <source>
        <dbReference type="EMBL" id="AGB40407.1"/>
    </source>
</evidence>
<dbReference type="STRING" id="748449.Halha_0412"/>
<organism evidence="4 5">
    <name type="scientific">Halobacteroides halobius (strain ATCC 35273 / DSM 5150 / MD-1)</name>
    <dbReference type="NCBI Taxonomy" id="748449"/>
    <lineage>
        <taxon>Bacteria</taxon>
        <taxon>Bacillati</taxon>
        <taxon>Bacillota</taxon>
        <taxon>Clostridia</taxon>
        <taxon>Halanaerobiales</taxon>
        <taxon>Halobacteroidaceae</taxon>
        <taxon>Halobacteroides</taxon>
    </lineage>
</organism>
<reference evidence="5" key="1">
    <citation type="submission" date="2012-02" db="EMBL/GenBank/DDBJ databases">
        <title>The complete genome of Halobacteroides halobius DSM 5150.</title>
        <authorList>
            <person name="Lucas S."/>
            <person name="Copeland A."/>
            <person name="Lapidus A."/>
            <person name="Glavina del Rio T."/>
            <person name="Dalin E."/>
            <person name="Tice H."/>
            <person name="Bruce D."/>
            <person name="Goodwin L."/>
            <person name="Pitluck S."/>
            <person name="Peters L."/>
            <person name="Mikhailova N."/>
            <person name="Gu W."/>
            <person name="Kyrpides N."/>
            <person name="Mavromatis K."/>
            <person name="Ivanova N."/>
            <person name="Brettin T."/>
            <person name="Detter J.C."/>
            <person name="Han C."/>
            <person name="Larimer F."/>
            <person name="Land M."/>
            <person name="Hauser L."/>
            <person name="Markowitz V."/>
            <person name="Cheng J.-F."/>
            <person name="Hugenholtz P."/>
            <person name="Woyke T."/>
            <person name="Wu D."/>
            <person name="Tindall B."/>
            <person name="Pomrenke H."/>
            <person name="Brambilla E."/>
            <person name="Klenk H.-P."/>
            <person name="Eisen J.A."/>
        </authorList>
    </citation>
    <scope>NUCLEOTIDE SEQUENCE [LARGE SCALE GENOMIC DNA]</scope>
    <source>
        <strain evidence="5">ATCC 35273 / DSM 5150 / MD-1</strain>
    </source>
</reference>
<dbReference type="InterPro" id="IPR050272">
    <property type="entry name" value="Isochorismatase-like_hydrls"/>
</dbReference>
<dbReference type="Gene3D" id="3.40.50.850">
    <property type="entry name" value="Isochorismatase-like"/>
    <property type="match status" value="1"/>
</dbReference>
<accession>L0K568</accession>
<dbReference type="PANTHER" id="PTHR43540:SF6">
    <property type="entry name" value="ISOCHORISMATASE-LIKE DOMAIN-CONTAINING PROTEIN"/>
    <property type="match status" value="1"/>
</dbReference>
<dbReference type="OrthoDB" id="9796485at2"/>
<dbReference type="KEGG" id="hhl:Halha_0412"/>